<dbReference type="GO" id="GO:0016407">
    <property type="term" value="F:acetyltransferase activity"/>
    <property type="evidence" value="ECO:0007669"/>
    <property type="project" value="TreeGrafter"/>
</dbReference>
<keyword evidence="5 7" id="KW-0450">Lipoyl</keyword>
<evidence type="ECO:0000313" key="11">
    <source>
        <dbReference type="EMBL" id="GAC25811.1"/>
    </source>
</evidence>
<dbReference type="eggNOG" id="COG0508">
    <property type="taxonomic scope" value="Bacteria"/>
</dbReference>
<evidence type="ECO:0000256" key="8">
    <source>
        <dbReference type="SAM" id="MobiDB-lite"/>
    </source>
</evidence>
<comment type="caution">
    <text evidence="11">The sequence shown here is derived from an EMBL/GenBank/DDBJ whole genome shotgun (WGS) entry which is preliminary data.</text>
</comment>
<comment type="cofactor">
    <cofactor evidence="1 7">
        <name>(R)-lipoate</name>
        <dbReference type="ChEBI" id="CHEBI:83088"/>
    </cofactor>
</comment>
<dbReference type="InterPro" id="IPR003016">
    <property type="entry name" value="2-oxoA_DH_lipoyl-BS"/>
</dbReference>
<comment type="subunit">
    <text evidence="3">Forms a 24-polypeptide structural core with octahedral symmetry.</text>
</comment>
<dbReference type="Gene3D" id="4.10.320.10">
    <property type="entry name" value="E3-binding domain"/>
    <property type="match status" value="1"/>
</dbReference>
<feature type="compositionally biased region" description="Polar residues" evidence="8">
    <location>
        <begin position="108"/>
        <end position="122"/>
    </location>
</feature>
<keyword evidence="11" id="KW-0670">Pyruvate</keyword>
<feature type="compositionally biased region" description="Polar residues" evidence="8">
    <location>
        <begin position="221"/>
        <end position="242"/>
    </location>
</feature>
<dbReference type="PANTHER" id="PTHR43178:SF5">
    <property type="entry name" value="LIPOAMIDE ACYLTRANSFERASE COMPONENT OF BRANCHED-CHAIN ALPHA-KETO ACID DEHYDROGENASE COMPLEX, MITOCHONDRIAL"/>
    <property type="match status" value="1"/>
</dbReference>
<dbReference type="Pfam" id="PF02817">
    <property type="entry name" value="E3_binding"/>
    <property type="match status" value="1"/>
</dbReference>
<dbReference type="EC" id="2.3.1.-" evidence="7"/>
<dbReference type="InterPro" id="IPR036625">
    <property type="entry name" value="E3-bd_dom_sf"/>
</dbReference>
<feature type="domain" description="Lipoyl-binding" evidence="9">
    <location>
        <begin position="1"/>
        <end position="76"/>
    </location>
</feature>
<organism evidence="11 12">
    <name type="scientific">Paraglaciecola mesophila KMM 241</name>
    <dbReference type="NCBI Taxonomy" id="1128912"/>
    <lineage>
        <taxon>Bacteria</taxon>
        <taxon>Pseudomonadati</taxon>
        <taxon>Pseudomonadota</taxon>
        <taxon>Gammaproteobacteria</taxon>
        <taxon>Alteromonadales</taxon>
        <taxon>Alteromonadaceae</taxon>
        <taxon>Paraglaciecola</taxon>
    </lineage>
</organism>
<feature type="region of interest" description="Disordered" evidence="8">
    <location>
        <begin position="83"/>
        <end position="125"/>
    </location>
</feature>
<dbReference type="Gene3D" id="3.30.559.10">
    <property type="entry name" value="Chloramphenicol acetyltransferase-like domain"/>
    <property type="match status" value="1"/>
</dbReference>
<accession>K6YPD5</accession>
<dbReference type="PANTHER" id="PTHR43178">
    <property type="entry name" value="DIHYDROLIPOAMIDE ACETYLTRANSFERASE COMPONENT OF PYRUVATE DEHYDROGENASE COMPLEX"/>
    <property type="match status" value="1"/>
</dbReference>
<evidence type="ECO:0000256" key="2">
    <source>
        <dbReference type="ARBA" id="ARBA00007317"/>
    </source>
</evidence>
<keyword evidence="6 7" id="KW-0012">Acyltransferase</keyword>
<dbReference type="InterPro" id="IPR011053">
    <property type="entry name" value="Single_hybrid_motif"/>
</dbReference>
<dbReference type="CDD" id="cd06849">
    <property type="entry name" value="lipoyl_domain"/>
    <property type="match status" value="2"/>
</dbReference>
<dbReference type="RefSeq" id="WP_006993962.1">
    <property type="nucleotide sequence ID" value="NZ_BAEP01000070.1"/>
</dbReference>
<dbReference type="InterPro" id="IPR050743">
    <property type="entry name" value="2-oxoacid_DH_E2_comp"/>
</dbReference>
<dbReference type="EMBL" id="BAEP01000070">
    <property type="protein sequence ID" value="GAC25811.1"/>
    <property type="molecule type" value="Genomic_DNA"/>
</dbReference>
<evidence type="ECO:0000256" key="3">
    <source>
        <dbReference type="ARBA" id="ARBA00011484"/>
    </source>
</evidence>
<dbReference type="InterPro" id="IPR001078">
    <property type="entry name" value="2-oxoacid_DH_actylTfrase"/>
</dbReference>
<evidence type="ECO:0000256" key="1">
    <source>
        <dbReference type="ARBA" id="ARBA00001938"/>
    </source>
</evidence>
<dbReference type="InterPro" id="IPR004167">
    <property type="entry name" value="PSBD"/>
</dbReference>
<gene>
    <name evidence="11" type="primary">pdhC</name>
    <name evidence="11" type="ORF">GMES_3534</name>
</gene>
<dbReference type="FunFam" id="3.30.559.10:FF:000027">
    <property type="entry name" value="Dihydrolipoamide acetyltransferase component of pyruvate dehydrogenase complex"/>
    <property type="match status" value="1"/>
</dbReference>
<reference evidence="11 12" key="1">
    <citation type="journal article" date="2017" name="Antonie Van Leeuwenhoek">
        <title>Rhizobium rhizosphaerae sp. nov., a novel species isolated from rice rhizosphere.</title>
        <authorList>
            <person name="Zhao J.J."/>
            <person name="Zhang J."/>
            <person name="Zhang R.J."/>
            <person name="Zhang C.W."/>
            <person name="Yin H.Q."/>
            <person name="Zhang X.X."/>
        </authorList>
    </citation>
    <scope>NUCLEOTIDE SEQUENCE [LARGE SCALE GENOMIC DNA]</scope>
    <source>
        <strain evidence="11 12">KMM 241</strain>
    </source>
</reference>
<evidence type="ECO:0000256" key="4">
    <source>
        <dbReference type="ARBA" id="ARBA00022679"/>
    </source>
</evidence>
<dbReference type="SUPFAM" id="SSF47005">
    <property type="entry name" value="Peripheral subunit-binding domain of 2-oxo acid dehydrogenase complex"/>
    <property type="match status" value="1"/>
</dbReference>
<dbReference type="AlphaFoldDB" id="K6YPD5"/>
<sequence length="555" mass="60257">MKDFILPDIGEGIVECELLEWLVCEGDSIIEDQPVAEVMTDKATVQIPAMFSGTVKKLYYHAGEIAQVHKPLFAMEIEGYESSSSSDSHDATGKIATDHANGNDPSKKTSNVNQQRAENGQATDFEAAPDGALETFILPDIGEGIVECELVKWLVSEGEDVIEDQPVVEVMTDKALVEIPAKHSGTIVSLCYQQGDIANVHSALFTMRVAGADNKPLLPLASSTPMTSTDTKTQTSSALAGSQAQQDTLSKVSKVNHKVLASPAVRRVAREQDIDLSNVQGSGDKGRILKCDLTQQPAKSGIVSAQTQSDSLSITHSKVQGETRVERISGIKAAMARQMKHSVSTIPHFTVSEEIQMDALIALRSQLKDDFSEQGVKLSFMPFFIKALSLALKAYPVINSQVNDDCTQLTYFDEHNIGFAVDGKLGLMVPNIKGVQDMSIFDIAKRASELIEQAREGRLKTADISGGTISISNIGVLGGTVATPVINHPEAAIVALGKIQRLPRFDENDQVRAVNIMHVSWSGDHRIIDGATMVRFNNLWKSYIEQPMKMLGTLR</sequence>
<dbReference type="GO" id="GO:0005737">
    <property type="term" value="C:cytoplasm"/>
    <property type="evidence" value="ECO:0007669"/>
    <property type="project" value="TreeGrafter"/>
</dbReference>
<dbReference type="InterPro" id="IPR023213">
    <property type="entry name" value="CAT-like_dom_sf"/>
</dbReference>
<dbReference type="GO" id="GO:0031405">
    <property type="term" value="F:lipoic acid binding"/>
    <property type="evidence" value="ECO:0007669"/>
    <property type="project" value="TreeGrafter"/>
</dbReference>
<feature type="region of interest" description="Disordered" evidence="8">
    <location>
        <begin position="219"/>
        <end position="242"/>
    </location>
</feature>
<proteinExistence type="inferred from homology"/>
<comment type="similarity">
    <text evidence="2 7">Belongs to the 2-oxoacid dehydrogenase family.</text>
</comment>
<evidence type="ECO:0000256" key="6">
    <source>
        <dbReference type="ARBA" id="ARBA00023315"/>
    </source>
</evidence>
<dbReference type="PROSITE" id="PS00189">
    <property type="entry name" value="LIPOYL"/>
    <property type="match status" value="1"/>
</dbReference>
<protein>
    <recommendedName>
        <fullName evidence="7">Dihydrolipoamide acetyltransferase component of pyruvate dehydrogenase complex</fullName>
        <ecNumber evidence="7">2.3.1.-</ecNumber>
    </recommendedName>
</protein>
<evidence type="ECO:0000313" key="12">
    <source>
        <dbReference type="Proteomes" id="UP000006263"/>
    </source>
</evidence>
<dbReference type="Proteomes" id="UP000006263">
    <property type="component" value="Unassembled WGS sequence"/>
</dbReference>
<evidence type="ECO:0000256" key="5">
    <source>
        <dbReference type="ARBA" id="ARBA00022823"/>
    </source>
</evidence>
<keyword evidence="4 7" id="KW-0808">Transferase</keyword>
<dbReference type="OrthoDB" id="9805770at2"/>
<evidence type="ECO:0000259" key="9">
    <source>
        <dbReference type="PROSITE" id="PS50968"/>
    </source>
</evidence>
<dbReference type="Pfam" id="PF00198">
    <property type="entry name" value="2-oxoacid_dh"/>
    <property type="match status" value="1"/>
</dbReference>
<dbReference type="InterPro" id="IPR000089">
    <property type="entry name" value="Biotin_lipoyl"/>
</dbReference>
<dbReference type="PROSITE" id="PS50968">
    <property type="entry name" value="BIOTINYL_LIPOYL"/>
    <property type="match status" value="2"/>
</dbReference>
<dbReference type="SUPFAM" id="SSF52777">
    <property type="entry name" value="CoA-dependent acyltransferases"/>
    <property type="match status" value="1"/>
</dbReference>
<feature type="domain" description="Peripheral subunit-binding (PSBD)" evidence="10">
    <location>
        <begin position="260"/>
        <end position="297"/>
    </location>
</feature>
<evidence type="ECO:0000259" key="10">
    <source>
        <dbReference type="PROSITE" id="PS51826"/>
    </source>
</evidence>
<name>K6YPD5_9ALTE</name>
<dbReference type="PROSITE" id="PS51826">
    <property type="entry name" value="PSBD"/>
    <property type="match status" value="1"/>
</dbReference>
<dbReference type="Pfam" id="PF00364">
    <property type="entry name" value="Biotin_lipoyl"/>
    <property type="match status" value="2"/>
</dbReference>
<evidence type="ECO:0000256" key="7">
    <source>
        <dbReference type="RuleBase" id="RU003423"/>
    </source>
</evidence>
<dbReference type="SUPFAM" id="SSF51230">
    <property type="entry name" value="Single hybrid motif"/>
    <property type="match status" value="2"/>
</dbReference>
<dbReference type="Gene3D" id="2.40.50.100">
    <property type="match status" value="2"/>
</dbReference>
<feature type="domain" description="Lipoyl-binding" evidence="9">
    <location>
        <begin position="133"/>
        <end position="208"/>
    </location>
</feature>